<evidence type="ECO:0000256" key="11">
    <source>
        <dbReference type="HAMAP-Rule" id="MF_00315"/>
    </source>
</evidence>
<evidence type="ECO:0000256" key="1">
    <source>
        <dbReference type="ARBA" id="ARBA00004980"/>
    </source>
</evidence>
<feature type="binding site" evidence="11">
    <location>
        <begin position="147"/>
        <end position="148"/>
    </location>
    <ligand>
        <name>thiamine diphosphate</name>
        <dbReference type="ChEBI" id="CHEBI:58937"/>
    </ligand>
</feature>
<dbReference type="CDD" id="cd07033">
    <property type="entry name" value="TPP_PYR_DXS_TK_like"/>
    <property type="match status" value="1"/>
</dbReference>
<dbReference type="CDD" id="cd02007">
    <property type="entry name" value="TPP_DXS"/>
    <property type="match status" value="1"/>
</dbReference>
<comment type="similarity">
    <text evidence="2 11">Belongs to the transketolase family. DXPS subfamily.</text>
</comment>
<dbReference type="EMBL" id="FNGW01000005">
    <property type="protein sequence ID" value="SDM07313.1"/>
    <property type="molecule type" value="Genomic_DNA"/>
</dbReference>
<evidence type="ECO:0000256" key="9">
    <source>
        <dbReference type="ARBA" id="ARBA00023229"/>
    </source>
</evidence>
<keyword evidence="9 11" id="KW-0414">Isoprene biosynthesis</keyword>
<dbReference type="HAMAP" id="MF_00315">
    <property type="entry name" value="DXP_synth"/>
    <property type="match status" value="1"/>
</dbReference>
<evidence type="ECO:0000259" key="12">
    <source>
        <dbReference type="SMART" id="SM00861"/>
    </source>
</evidence>
<evidence type="ECO:0000256" key="5">
    <source>
        <dbReference type="ARBA" id="ARBA00022723"/>
    </source>
</evidence>
<dbReference type="InterPro" id="IPR020826">
    <property type="entry name" value="Transketolase_BS"/>
</dbReference>
<dbReference type="GO" id="GO:0030976">
    <property type="term" value="F:thiamine pyrophosphate binding"/>
    <property type="evidence" value="ECO:0007669"/>
    <property type="project" value="UniProtKB-UniRule"/>
</dbReference>
<feature type="binding site" evidence="11">
    <location>
        <position position="175"/>
    </location>
    <ligand>
        <name>Mg(2+)</name>
        <dbReference type="ChEBI" id="CHEBI:18420"/>
    </ligand>
</feature>
<gene>
    <name evidence="11" type="primary">dxs</name>
    <name evidence="13" type="ORF">SAMN04515677_10583</name>
</gene>
<dbReference type="InterPro" id="IPR005477">
    <property type="entry name" value="Dxylulose-5-P_synthase"/>
</dbReference>
<dbReference type="GO" id="GO:0016114">
    <property type="term" value="P:terpenoid biosynthetic process"/>
    <property type="evidence" value="ECO:0007669"/>
    <property type="project" value="UniProtKB-UniRule"/>
</dbReference>
<evidence type="ECO:0000256" key="10">
    <source>
        <dbReference type="ARBA" id="ARBA00055605"/>
    </source>
</evidence>
<name>A0A1G9Q8R1_9FIRM</name>
<dbReference type="SUPFAM" id="SSF52518">
    <property type="entry name" value="Thiamin diphosphate-binding fold (THDP-binding)"/>
    <property type="match status" value="2"/>
</dbReference>
<dbReference type="Pfam" id="PF02779">
    <property type="entry name" value="Transket_pyr"/>
    <property type="match status" value="1"/>
</dbReference>
<dbReference type="PANTHER" id="PTHR43322:SF5">
    <property type="entry name" value="1-DEOXY-D-XYLULOSE-5-PHOSPHATE SYNTHASE, CHLOROPLASTIC"/>
    <property type="match status" value="1"/>
</dbReference>
<dbReference type="Proteomes" id="UP000199068">
    <property type="component" value="Unassembled WGS sequence"/>
</dbReference>
<dbReference type="RefSeq" id="WP_092726056.1">
    <property type="nucleotide sequence ID" value="NZ_FNGW01000005.1"/>
</dbReference>
<feature type="domain" description="Transketolase-like pyrimidine-binding" evidence="12">
    <location>
        <begin position="315"/>
        <end position="479"/>
    </location>
</feature>
<dbReference type="NCBIfam" id="NF003933">
    <property type="entry name" value="PRK05444.2-2"/>
    <property type="match status" value="1"/>
</dbReference>
<keyword evidence="6 11" id="KW-0460">Magnesium</keyword>
<evidence type="ECO:0000256" key="3">
    <source>
        <dbReference type="ARBA" id="ARBA00011738"/>
    </source>
</evidence>
<reference evidence="13 14" key="1">
    <citation type="submission" date="2016-10" db="EMBL/GenBank/DDBJ databases">
        <authorList>
            <person name="de Groot N.N."/>
        </authorList>
    </citation>
    <scope>NUCLEOTIDE SEQUENCE [LARGE SCALE GENOMIC DNA]</scope>
    <source>
        <strain evidence="13 14">DSM 797</strain>
    </source>
</reference>
<evidence type="ECO:0000256" key="6">
    <source>
        <dbReference type="ARBA" id="ARBA00022842"/>
    </source>
</evidence>
<dbReference type="InterPro" id="IPR009014">
    <property type="entry name" value="Transketo_C/PFOR_II"/>
</dbReference>
<comment type="cofactor">
    <cofactor evidence="11">
        <name>Mg(2+)</name>
        <dbReference type="ChEBI" id="CHEBI:18420"/>
    </cofactor>
    <text evidence="11">Binds 1 Mg(2+) ion per subunit.</text>
</comment>
<evidence type="ECO:0000256" key="4">
    <source>
        <dbReference type="ARBA" id="ARBA00022679"/>
    </source>
</evidence>
<dbReference type="InterPro" id="IPR005475">
    <property type="entry name" value="Transketolase-like_Pyr-bd"/>
</dbReference>
<dbReference type="InterPro" id="IPR029061">
    <property type="entry name" value="THDP-binding"/>
</dbReference>
<dbReference type="GO" id="GO:0008661">
    <property type="term" value="F:1-deoxy-D-xylulose-5-phosphate synthase activity"/>
    <property type="evidence" value="ECO:0007669"/>
    <property type="project" value="UniProtKB-UniRule"/>
</dbReference>
<dbReference type="GO" id="GO:0005829">
    <property type="term" value="C:cytosol"/>
    <property type="evidence" value="ECO:0007669"/>
    <property type="project" value="TreeGrafter"/>
</dbReference>
<dbReference type="InterPro" id="IPR033248">
    <property type="entry name" value="Transketolase_C"/>
</dbReference>
<dbReference type="PANTHER" id="PTHR43322">
    <property type="entry name" value="1-D-DEOXYXYLULOSE 5-PHOSPHATE SYNTHASE-RELATED"/>
    <property type="match status" value="1"/>
</dbReference>
<dbReference type="PROSITE" id="PS00802">
    <property type="entry name" value="TRANSKETOLASE_2"/>
    <property type="match status" value="1"/>
</dbReference>
<dbReference type="FunFam" id="3.40.50.970:FF:000005">
    <property type="entry name" value="1-deoxy-D-xylulose-5-phosphate synthase"/>
    <property type="match status" value="1"/>
</dbReference>
<comment type="pathway">
    <text evidence="1 11">Metabolic intermediate biosynthesis; 1-deoxy-D-xylulose 5-phosphate biosynthesis; 1-deoxy-D-xylulose 5-phosphate from D-glyceraldehyde 3-phosphate and pyruvate: step 1/1.</text>
</comment>
<evidence type="ECO:0000313" key="14">
    <source>
        <dbReference type="Proteomes" id="UP000199068"/>
    </source>
</evidence>
<feature type="binding site" evidence="11">
    <location>
        <position position="74"/>
    </location>
    <ligand>
        <name>thiamine diphosphate</name>
        <dbReference type="ChEBI" id="CHEBI:58937"/>
    </ligand>
</feature>
<feature type="binding site" evidence="11">
    <location>
        <position position="287"/>
    </location>
    <ligand>
        <name>thiamine diphosphate</name>
        <dbReference type="ChEBI" id="CHEBI:58937"/>
    </ligand>
</feature>
<keyword evidence="8 11" id="KW-0786">Thiamine pyrophosphate</keyword>
<feature type="binding site" evidence="11">
    <location>
        <begin position="115"/>
        <end position="117"/>
    </location>
    <ligand>
        <name>thiamine diphosphate</name>
        <dbReference type="ChEBI" id="CHEBI:58937"/>
    </ligand>
</feature>
<evidence type="ECO:0000256" key="7">
    <source>
        <dbReference type="ARBA" id="ARBA00022977"/>
    </source>
</evidence>
<dbReference type="Pfam" id="PF02780">
    <property type="entry name" value="Transketolase_C"/>
    <property type="match status" value="1"/>
</dbReference>
<dbReference type="FunFam" id="3.40.50.920:FF:000002">
    <property type="entry name" value="1-deoxy-D-xylulose-5-phosphate synthase"/>
    <property type="match status" value="1"/>
</dbReference>
<keyword evidence="5 11" id="KW-0479">Metal-binding</keyword>
<dbReference type="Gene3D" id="3.40.50.970">
    <property type="match status" value="2"/>
</dbReference>
<dbReference type="GO" id="GO:0009228">
    <property type="term" value="P:thiamine biosynthetic process"/>
    <property type="evidence" value="ECO:0007669"/>
    <property type="project" value="UniProtKB-UniRule"/>
</dbReference>
<keyword evidence="4 11" id="KW-0808">Transferase</keyword>
<dbReference type="UniPathway" id="UPA00064">
    <property type="reaction ID" value="UER00091"/>
</dbReference>
<feature type="binding site" evidence="11">
    <location>
        <position position="366"/>
    </location>
    <ligand>
        <name>thiamine diphosphate</name>
        <dbReference type="ChEBI" id="CHEBI:58937"/>
    </ligand>
</feature>
<evidence type="ECO:0000256" key="2">
    <source>
        <dbReference type="ARBA" id="ARBA00011081"/>
    </source>
</evidence>
<feature type="binding site" evidence="11">
    <location>
        <position position="146"/>
    </location>
    <ligand>
        <name>Mg(2+)</name>
        <dbReference type="ChEBI" id="CHEBI:18420"/>
    </ligand>
</feature>
<dbReference type="NCBIfam" id="TIGR00204">
    <property type="entry name" value="dxs"/>
    <property type="match status" value="1"/>
</dbReference>
<keyword evidence="14" id="KW-1185">Reference proteome</keyword>
<keyword evidence="7 11" id="KW-0784">Thiamine biosynthesis</keyword>
<dbReference type="AlphaFoldDB" id="A0A1G9Q8R1"/>
<proteinExistence type="inferred from homology"/>
<evidence type="ECO:0000256" key="8">
    <source>
        <dbReference type="ARBA" id="ARBA00023052"/>
    </source>
</evidence>
<dbReference type="SUPFAM" id="SSF52922">
    <property type="entry name" value="TK C-terminal domain-like"/>
    <property type="match status" value="1"/>
</dbReference>
<protein>
    <recommendedName>
        <fullName evidence="11">1-deoxy-D-xylulose-5-phosphate synthase</fullName>
        <ecNumber evidence="11">2.2.1.7</ecNumber>
    </recommendedName>
    <alternativeName>
        <fullName evidence="11">1-deoxyxylulose-5-phosphate synthase</fullName>
        <shortName evidence="11">DXP synthase</shortName>
        <shortName evidence="11">DXPS</shortName>
    </alternativeName>
</protein>
<comment type="function">
    <text evidence="10 11">Catalyzes the acyloin condensation reaction between C atoms 2 and 3 of pyruvate and glyceraldehyde 3-phosphate to yield 1-deoxy-D-xylulose-5-phosphate (DXP).</text>
</comment>
<dbReference type="GO" id="GO:0019288">
    <property type="term" value="P:isopentenyl diphosphate biosynthetic process, methylerythritol 4-phosphate pathway"/>
    <property type="evidence" value="ECO:0007669"/>
    <property type="project" value="TreeGrafter"/>
</dbReference>
<organism evidence="13 14">
    <name type="scientific">Romboutsia lituseburensis DSM 797</name>
    <dbReference type="NCBI Taxonomy" id="1121325"/>
    <lineage>
        <taxon>Bacteria</taxon>
        <taxon>Bacillati</taxon>
        <taxon>Bacillota</taxon>
        <taxon>Clostridia</taxon>
        <taxon>Peptostreptococcales</taxon>
        <taxon>Peptostreptococcaceae</taxon>
        <taxon>Romboutsia</taxon>
    </lineage>
</organism>
<dbReference type="Gene3D" id="3.40.50.920">
    <property type="match status" value="1"/>
</dbReference>
<dbReference type="GO" id="GO:0000287">
    <property type="term" value="F:magnesium ion binding"/>
    <property type="evidence" value="ECO:0007669"/>
    <property type="project" value="UniProtKB-UniRule"/>
</dbReference>
<dbReference type="EC" id="2.2.1.7" evidence="11"/>
<evidence type="ECO:0000313" key="13">
    <source>
        <dbReference type="EMBL" id="SDM07313.1"/>
    </source>
</evidence>
<dbReference type="Pfam" id="PF13292">
    <property type="entry name" value="DXP_synthase_N"/>
    <property type="match status" value="1"/>
</dbReference>
<sequence length="618" mass="68052">MYKYLDKVNSPSDVKSMNTEEMDMLAKDIRKFLVRSVSQTGGHLASNLGIVELTLALHKVFDSPRDKIVWDVGHQSYVHKIVTGRKDDFVSLRQFNGLSGFPKENESPHDIFDTGHSSTSISVAQGIACARDIKNEDGSVIAVIGDGSITGGMALEALNHLGYTNTDMIVILNDNEMSIDKNVGGMSRHLSGIIRNSTANKVKDEVEKILNVAPGGKLISKTANKVKDSIISKFVPQDCAFFDSIGIKYYGPIDGHNTKELIDILNKAKNKKGPILLHVITKKGKGYRYAENEPHKYHGVSKFDIKEGVKSGSSKSISALVGEKLVSMAQEDNRVVAITAAMPSGTGLNIFENKYPNRYYDVGIAEQHATTFSAGLAKSGLKPYFAVYSSFLQRGYDQIIHDVCITKKPVTFLIDRAGIVGNDGETHHGMFDLSYLNSIPNMTVMAPKDSKELELMMDLSLDMDTPVAIRYPRGNSYYLNIGEYTPIKIGSYEVLSQGKDIVILAIGSMVNHAIKAKEMLLNDNINPTIVNARFLKPVDENILKEMFSKHKTVITIEDNVITGGFGSRINKFIIDNKLNLNIVNMGLPEQYVPHGSADEIYDSIGLSPIKIAQKIKNL</sequence>
<dbReference type="STRING" id="1121325.SAMN04515677_10583"/>
<feature type="binding site" evidence="11">
    <location>
        <position position="175"/>
    </location>
    <ligand>
        <name>thiamine diphosphate</name>
        <dbReference type="ChEBI" id="CHEBI:58937"/>
    </ligand>
</feature>
<comment type="cofactor">
    <cofactor evidence="11">
        <name>thiamine diphosphate</name>
        <dbReference type="ChEBI" id="CHEBI:58937"/>
    </cofactor>
    <text evidence="11">Binds 1 thiamine pyrophosphate per subunit.</text>
</comment>
<comment type="subunit">
    <text evidence="3 11">Homodimer.</text>
</comment>
<accession>A0A1G9Q8R1</accession>
<comment type="catalytic activity">
    <reaction evidence="11">
        <text>D-glyceraldehyde 3-phosphate + pyruvate + H(+) = 1-deoxy-D-xylulose 5-phosphate + CO2</text>
        <dbReference type="Rhea" id="RHEA:12605"/>
        <dbReference type="ChEBI" id="CHEBI:15361"/>
        <dbReference type="ChEBI" id="CHEBI:15378"/>
        <dbReference type="ChEBI" id="CHEBI:16526"/>
        <dbReference type="ChEBI" id="CHEBI:57792"/>
        <dbReference type="ChEBI" id="CHEBI:59776"/>
        <dbReference type="EC" id="2.2.1.7"/>
    </reaction>
</comment>
<dbReference type="SMART" id="SM00861">
    <property type="entry name" value="Transket_pyr"/>
    <property type="match status" value="1"/>
</dbReference>